<dbReference type="EMBL" id="CP061035">
    <property type="protein sequence ID" value="QQV76126.1"/>
    <property type="molecule type" value="Genomic_DNA"/>
</dbReference>
<evidence type="ECO:0000256" key="7">
    <source>
        <dbReference type="SAM" id="Phobius"/>
    </source>
</evidence>
<keyword evidence="6 7" id="KW-0472">Membrane</keyword>
<evidence type="ECO:0000256" key="6">
    <source>
        <dbReference type="ARBA" id="ARBA00023136"/>
    </source>
</evidence>
<dbReference type="SUPFAM" id="SSF144091">
    <property type="entry name" value="Rhomboid-like"/>
    <property type="match status" value="1"/>
</dbReference>
<evidence type="ECO:0000256" key="2">
    <source>
        <dbReference type="ARBA" id="ARBA00009045"/>
    </source>
</evidence>
<feature type="transmembrane region" description="Helical" evidence="7">
    <location>
        <begin position="111"/>
        <end position="128"/>
    </location>
</feature>
<dbReference type="InterPro" id="IPR050925">
    <property type="entry name" value="Rhomboid_protease_S54"/>
</dbReference>
<keyword evidence="10" id="KW-1185">Reference proteome</keyword>
<dbReference type="RefSeq" id="WP_202091035.1">
    <property type="nucleotide sequence ID" value="NZ_CP061035.1"/>
</dbReference>
<feature type="domain" description="Peptidase S54 rhomboid" evidence="8">
    <location>
        <begin position="69"/>
        <end position="219"/>
    </location>
</feature>
<dbReference type="InterPro" id="IPR035952">
    <property type="entry name" value="Rhomboid-like_sf"/>
</dbReference>
<dbReference type="GO" id="GO:0016020">
    <property type="term" value="C:membrane"/>
    <property type="evidence" value="ECO:0007669"/>
    <property type="project" value="UniProtKB-SubCell"/>
</dbReference>
<dbReference type="PANTHER" id="PTHR43731:SF14">
    <property type="entry name" value="PRESENILIN-ASSOCIATED RHOMBOID-LIKE PROTEIN, MITOCHONDRIAL"/>
    <property type="match status" value="1"/>
</dbReference>
<evidence type="ECO:0000256" key="4">
    <source>
        <dbReference type="ARBA" id="ARBA00022801"/>
    </source>
</evidence>
<keyword evidence="9" id="KW-0645">Protease</keyword>
<feature type="transmembrane region" description="Helical" evidence="7">
    <location>
        <begin position="200"/>
        <end position="220"/>
    </location>
</feature>
<keyword evidence="5 7" id="KW-1133">Transmembrane helix</keyword>
<reference evidence="10" key="1">
    <citation type="submission" date="2020-09" db="EMBL/GenBank/DDBJ databases">
        <title>Sphingomonas sp., a new species isolated from pork steak.</title>
        <authorList>
            <person name="Heidler von Heilborn D."/>
        </authorList>
    </citation>
    <scope>NUCLEOTIDE SEQUENCE [LARGE SCALE GENOMIC DNA]</scope>
</reference>
<feature type="transmembrane region" description="Helical" evidence="7">
    <location>
        <begin position="172"/>
        <end position="194"/>
    </location>
</feature>
<keyword evidence="3 7" id="KW-0812">Transmembrane</keyword>
<dbReference type="Gene3D" id="1.20.1540.10">
    <property type="entry name" value="Rhomboid-like"/>
    <property type="match status" value="1"/>
</dbReference>
<evidence type="ECO:0000256" key="3">
    <source>
        <dbReference type="ARBA" id="ARBA00022692"/>
    </source>
</evidence>
<dbReference type="Proteomes" id="UP000595894">
    <property type="component" value="Chromosome"/>
</dbReference>
<organism evidence="9 10">
    <name type="scientific">Sphingomonas aliaeris</name>
    <dbReference type="NCBI Taxonomy" id="2759526"/>
    <lineage>
        <taxon>Bacteria</taxon>
        <taxon>Pseudomonadati</taxon>
        <taxon>Pseudomonadota</taxon>
        <taxon>Alphaproteobacteria</taxon>
        <taxon>Sphingomonadales</taxon>
        <taxon>Sphingomonadaceae</taxon>
        <taxon>Sphingomonas</taxon>
    </lineage>
</organism>
<evidence type="ECO:0000313" key="9">
    <source>
        <dbReference type="EMBL" id="QQV76126.1"/>
    </source>
</evidence>
<dbReference type="InterPro" id="IPR022764">
    <property type="entry name" value="Peptidase_S54_rhomboid_dom"/>
</dbReference>
<dbReference type="AlphaFoldDB" id="A0A974NSK0"/>
<proteinExistence type="inferred from homology"/>
<dbReference type="PANTHER" id="PTHR43731">
    <property type="entry name" value="RHOMBOID PROTEASE"/>
    <property type="match status" value="1"/>
</dbReference>
<dbReference type="KEGG" id="sari:H5J25_11310"/>
<evidence type="ECO:0000259" key="8">
    <source>
        <dbReference type="Pfam" id="PF01694"/>
    </source>
</evidence>
<dbReference type="Pfam" id="PF01694">
    <property type="entry name" value="Rhomboid"/>
    <property type="match status" value="1"/>
</dbReference>
<name>A0A974NSK0_9SPHN</name>
<feature type="transmembrane region" description="Helical" evidence="7">
    <location>
        <begin position="81"/>
        <end position="99"/>
    </location>
</feature>
<comment type="subcellular location">
    <subcellularLocation>
        <location evidence="1">Membrane</location>
        <topology evidence="1">Multi-pass membrane protein</topology>
    </subcellularLocation>
</comment>
<evidence type="ECO:0000313" key="10">
    <source>
        <dbReference type="Proteomes" id="UP000595894"/>
    </source>
</evidence>
<gene>
    <name evidence="9" type="ORF">H5J25_11310</name>
</gene>
<protein>
    <submittedName>
        <fullName evidence="9">Rhomboid family intramembrane serine protease</fullName>
    </submittedName>
</protein>
<keyword evidence="4" id="KW-0378">Hydrolase</keyword>
<dbReference type="GO" id="GO:0004252">
    <property type="term" value="F:serine-type endopeptidase activity"/>
    <property type="evidence" value="ECO:0007669"/>
    <property type="project" value="InterPro"/>
</dbReference>
<evidence type="ECO:0000256" key="5">
    <source>
        <dbReference type="ARBA" id="ARBA00022989"/>
    </source>
</evidence>
<accession>A0A974NSK0</accession>
<dbReference type="GO" id="GO:0006508">
    <property type="term" value="P:proteolysis"/>
    <property type="evidence" value="ECO:0007669"/>
    <property type="project" value="UniProtKB-KW"/>
</dbReference>
<sequence>MHPADHSSDERDDEPAGIDLSWYVPASAHVPGAILIAVMAALWVAHIGTGGMVRWGVSAATLAAGRYDTIFLHMFAHGGAAHIAMNAVALAVLSGPLVARLGDPPGAWLRYYAMFLASGLAGMAMYVGLQPHGVMPMVGASGAIYGLLGLLIRLPREGEPLMPVLSRRTKAIVIGLVKSNAWLIVIFAVIPFLFGQSAGLAWEAHLGGFLFGLLAGPWFLPHDARMPSHPD</sequence>
<evidence type="ECO:0000256" key="1">
    <source>
        <dbReference type="ARBA" id="ARBA00004141"/>
    </source>
</evidence>
<feature type="transmembrane region" description="Helical" evidence="7">
    <location>
        <begin position="134"/>
        <end position="152"/>
    </location>
</feature>
<comment type="similarity">
    <text evidence="2">Belongs to the peptidase S54 family.</text>
</comment>